<evidence type="ECO:0000313" key="4">
    <source>
        <dbReference type="Proteomes" id="UP000664385"/>
    </source>
</evidence>
<gene>
    <name evidence="3" type="ORF">JF543_00100</name>
</gene>
<comment type="caution">
    <text evidence="3">The sequence shown here is derived from an EMBL/GenBank/DDBJ whole genome shotgun (WGS) entry which is preliminary data.</text>
</comment>
<dbReference type="InterPro" id="IPR014710">
    <property type="entry name" value="RmlC-like_jellyroll"/>
</dbReference>
<evidence type="ECO:0000256" key="1">
    <source>
        <dbReference type="SAM" id="MobiDB-lite"/>
    </source>
</evidence>
<protein>
    <submittedName>
        <fullName evidence="3">Cupin domain-containing protein</fullName>
    </submittedName>
</protein>
<dbReference type="Gene3D" id="2.60.120.10">
    <property type="entry name" value="Jelly Rolls"/>
    <property type="match status" value="1"/>
</dbReference>
<dbReference type="Proteomes" id="UP000664385">
    <property type="component" value="Unassembled WGS sequence"/>
</dbReference>
<reference evidence="3" key="1">
    <citation type="submission" date="2020-12" db="EMBL/GenBank/DDBJ databases">
        <title>PHA producing bacteria isolated from mangrove.</title>
        <authorList>
            <person name="Zheng W."/>
            <person name="Yu S."/>
            <person name="Huang Y."/>
        </authorList>
    </citation>
    <scope>NUCLEOTIDE SEQUENCE</scope>
    <source>
        <strain evidence="3">GN8-5</strain>
    </source>
</reference>
<dbReference type="Pfam" id="PF05899">
    <property type="entry name" value="Cupin_3"/>
    <property type="match status" value="1"/>
</dbReference>
<name>A0A939IU76_9MICO</name>
<evidence type="ECO:0000313" key="3">
    <source>
        <dbReference type="EMBL" id="MBN8204353.1"/>
    </source>
</evidence>
<feature type="region of interest" description="Disordered" evidence="1">
    <location>
        <begin position="1"/>
        <end position="40"/>
    </location>
</feature>
<evidence type="ECO:0000259" key="2">
    <source>
        <dbReference type="Pfam" id="PF05899"/>
    </source>
</evidence>
<dbReference type="InterPro" id="IPR008579">
    <property type="entry name" value="UGlyAH_Cupin_dom"/>
</dbReference>
<sequence length="117" mass="12321">MSADALTPGTASDATGLTLAHEPLPAADVRRGEPTAGAQDLGTFSGVELGVWEMSPGVAADTEEDEVFIVLSGRARVDFEHPSLPSINLGPGSVVRLTEGMRTVWTVTETLRKVYLV</sequence>
<dbReference type="AlphaFoldDB" id="A0A939IU76"/>
<accession>A0A939IU76</accession>
<dbReference type="RefSeq" id="WP_206551147.1">
    <property type="nucleotide sequence ID" value="NZ_JAEMWU010000001.1"/>
</dbReference>
<dbReference type="InterPro" id="IPR011051">
    <property type="entry name" value="RmlC_Cupin_sf"/>
</dbReference>
<proteinExistence type="predicted"/>
<dbReference type="PANTHER" id="PTHR40943">
    <property type="entry name" value="CYTOPLASMIC PROTEIN-RELATED"/>
    <property type="match status" value="1"/>
</dbReference>
<dbReference type="EMBL" id="JAEMWU010000001">
    <property type="protein sequence ID" value="MBN8204353.1"/>
    <property type="molecule type" value="Genomic_DNA"/>
</dbReference>
<organism evidence="3 4">
    <name type="scientific">Microbacterium esteraromaticum</name>
    <dbReference type="NCBI Taxonomy" id="57043"/>
    <lineage>
        <taxon>Bacteria</taxon>
        <taxon>Bacillati</taxon>
        <taxon>Actinomycetota</taxon>
        <taxon>Actinomycetes</taxon>
        <taxon>Micrococcales</taxon>
        <taxon>Microbacteriaceae</taxon>
        <taxon>Microbacterium</taxon>
    </lineage>
</organism>
<feature type="domain" description="(S)-ureidoglycine aminohydrolase cupin" evidence="2">
    <location>
        <begin position="47"/>
        <end position="115"/>
    </location>
</feature>
<dbReference type="SUPFAM" id="SSF51182">
    <property type="entry name" value="RmlC-like cupins"/>
    <property type="match status" value="1"/>
</dbReference>
<dbReference type="PANTHER" id="PTHR40943:SF1">
    <property type="entry name" value="CYTOPLASMIC PROTEIN"/>
    <property type="match status" value="1"/>
</dbReference>